<gene>
    <name evidence="4" type="ORF">G7Y85_16235</name>
</gene>
<evidence type="ECO:0000313" key="5">
    <source>
        <dbReference type="Proteomes" id="UP000472676"/>
    </source>
</evidence>
<dbReference type="EMBL" id="JAAMOW010000008">
    <property type="protein sequence ID" value="NGY06322.1"/>
    <property type="molecule type" value="Genomic_DNA"/>
</dbReference>
<keyword evidence="2" id="KW-0239">DNA-directed DNA polymerase</keyword>
<comment type="caution">
    <text evidence="4">The sequence shown here is derived from an EMBL/GenBank/DDBJ whole genome shotgun (WGS) entry which is preliminary data.</text>
</comment>
<keyword evidence="5" id="KW-1185">Reference proteome</keyword>
<dbReference type="AlphaFoldDB" id="A0A6M2BUG3"/>
<protein>
    <recommendedName>
        <fullName evidence="1">DNA-directed DNA polymerase</fullName>
        <ecNumber evidence="1">2.7.7.7</ecNumber>
    </recommendedName>
</protein>
<keyword evidence="2" id="KW-0548">Nucleotidyltransferase</keyword>
<reference evidence="4 5" key="1">
    <citation type="journal article" date="2014" name="Int. J. Syst. Evol. Microbiol.">
        <title>Solimonas terrae sp. nov., isolated from soil.</title>
        <authorList>
            <person name="Kim S.J."/>
            <person name="Moon J.Y."/>
            <person name="Weon H.Y."/>
            <person name="Ahn J.H."/>
            <person name="Chen W.M."/>
            <person name="Kwon S.W."/>
        </authorList>
    </citation>
    <scope>NUCLEOTIDE SEQUENCE [LARGE SCALE GENOMIC DNA]</scope>
    <source>
        <strain evidence="4 5">KIS83-12</strain>
    </source>
</reference>
<dbReference type="GO" id="GO:0009360">
    <property type="term" value="C:DNA polymerase III complex"/>
    <property type="evidence" value="ECO:0007669"/>
    <property type="project" value="TreeGrafter"/>
</dbReference>
<dbReference type="InterPro" id="IPR050238">
    <property type="entry name" value="DNA_Rep/Repair_Clamp_Loader"/>
</dbReference>
<evidence type="ECO:0000256" key="2">
    <source>
        <dbReference type="ARBA" id="ARBA00022932"/>
    </source>
</evidence>
<evidence type="ECO:0000313" key="4">
    <source>
        <dbReference type="EMBL" id="NGY06322.1"/>
    </source>
</evidence>
<evidence type="ECO:0000256" key="3">
    <source>
        <dbReference type="ARBA" id="ARBA00049244"/>
    </source>
</evidence>
<dbReference type="InterPro" id="IPR027417">
    <property type="entry name" value="P-loop_NTPase"/>
</dbReference>
<comment type="catalytic activity">
    <reaction evidence="3">
        <text>DNA(n) + a 2'-deoxyribonucleoside 5'-triphosphate = DNA(n+1) + diphosphate</text>
        <dbReference type="Rhea" id="RHEA:22508"/>
        <dbReference type="Rhea" id="RHEA-COMP:17339"/>
        <dbReference type="Rhea" id="RHEA-COMP:17340"/>
        <dbReference type="ChEBI" id="CHEBI:33019"/>
        <dbReference type="ChEBI" id="CHEBI:61560"/>
        <dbReference type="ChEBI" id="CHEBI:173112"/>
        <dbReference type="EC" id="2.7.7.7"/>
    </reaction>
</comment>
<dbReference type="GO" id="GO:0003887">
    <property type="term" value="F:DNA-directed DNA polymerase activity"/>
    <property type="evidence" value="ECO:0007669"/>
    <property type="project" value="UniProtKB-KW"/>
</dbReference>
<dbReference type="PANTHER" id="PTHR11669">
    <property type="entry name" value="REPLICATION FACTOR C / DNA POLYMERASE III GAMMA-TAU SUBUNIT"/>
    <property type="match status" value="1"/>
</dbReference>
<sequence>MSDAALWRPLPWQETLWLELTALVLQQRLPHALLLVGGAGVGKRWFARALTAFALCEKPSGYACGQCRSCQQLAVGSHPNAAVLGVDGHLGLAMTEDSVHEQGLAHWQPKPDSKRRDIPIDAARNLIERLLIVSHYGSAKFALIDPADLLNTSSANALLKTIEEPRPGTHLLLVSERPQALLPTLRSRCQRVRFATPEAEAARHWMAAQNVRDDDALELALGAPLRAVALAQGDGIAIRRQWAELWSAVAAARKDPLTAAAAIDKDTLVEHLQWSQQWLAAQLRELLVGDAAAAQREGVAQMIVDVGEAQRRAAGNANAQMLMESLFIRWLRLGRKPPATAKLR</sequence>
<dbReference type="EC" id="2.7.7.7" evidence="1"/>
<keyword evidence="2" id="KW-0808">Transferase</keyword>
<name>A0A6M2BUG3_9GAMM</name>
<dbReference type="GO" id="GO:0006261">
    <property type="term" value="P:DNA-templated DNA replication"/>
    <property type="evidence" value="ECO:0007669"/>
    <property type="project" value="TreeGrafter"/>
</dbReference>
<accession>A0A6M2BUG3</accession>
<organism evidence="4 5">
    <name type="scientific">Solimonas terrae</name>
    <dbReference type="NCBI Taxonomy" id="1396819"/>
    <lineage>
        <taxon>Bacteria</taxon>
        <taxon>Pseudomonadati</taxon>
        <taxon>Pseudomonadota</taxon>
        <taxon>Gammaproteobacteria</taxon>
        <taxon>Nevskiales</taxon>
        <taxon>Nevskiaceae</taxon>
        <taxon>Solimonas</taxon>
    </lineage>
</organism>
<dbReference type="SUPFAM" id="SSF52540">
    <property type="entry name" value="P-loop containing nucleoside triphosphate hydrolases"/>
    <property type="match status" value="1"/>
</dbReference>
<evidence type="ECO:0000256" key="1">
    <source>
        <dbReference type="ARBA" id="ARBA00012417"/>
    </source>
</evidence>
<dbReference type="RefSeq" id="WP_166259567.1">
    <property type="nucleotide sequence ID" value="NZ_JAAMOW010000008.1"/>
</dbReference>
<dbReference type="Gene3D" id="3.40.50.300">
    <property type="entry name" value="P-loop containing nucleotide triphosphate hydrolases"/>
    <property type="match status" value="1"/>
</dbReference>
<dbReference type="Proteomes" id="UP000472676">
    <property type="component" value="Unassembled WGS sequence"/>
</dbReference>
<dbReference type="Pfam" id="PF13177">
    <property type="entry name" value="DNA_pol3_delta2"/>
    <property type="match status" value="1"/>
</dbReference>
<proteinExistence type="predicted"/>
<dbReference type="PANTHER" id="PTHR11669:SF8">
    <property type="entry name" value="DNA POLYMERASE III SUBUNIT DELTA"/>
    <property type="match status" value="1"/>
</dbReference>